<sequence length="144" mass="14996">MGPPWTDCCETADVTGTATARAHPALRLVLCDDAVAYPLMVAAWLRALDGLELVAVLPDLAALRARVADLAPDVVLLDVVLPDGRVDRGLVDALRTAGGPDLRVVLVSNHLPDDLEQIAAEAGVDAWCSKIDGADGLLGALQQA</sequence>
<proteinExistence type="predicted"/>
<dbReference type="PROSITE" id="PS50110">
    <property type="entry name" value="RESPONSE_REGULATORY"/>
    <property type="match status" value="1"/>
</dbReference>
<dbReference type="GO" id="GO:0000160">
    <property type="term" value="P:phosphorelay signal transduction system"/>
    <property type="evidence" value="ECO:0007669"/>
    <property type="project" value="InterPro"/>
</dbReference>
<evidence type="ECO:0000256" key="1">
    <source>
        <dbReference type="PROSITE-ProRule" id="PRU00169"/>
    </source>
</evidence>
<dbReference type="InterPro" id="IPR011006">
    <property type="entry name" value="CheY-like_superfamily"/>
</dbReference>
<evidence type="ECO:0000313" key="3">
    <source>
        <dbReference type="EMBL" id="XAY05173.1"/>
    </source>
</evidence>
<dbReference type="AlphaFoldDB" id="A0AAU7AU11"/>
<accession>A0AAU7AU11</accession>
<feature type="modified residue" description="4-aspartylphosphate" evidence="1">
    <location>
        <position position="78"/>
    </location>
</feature>
<gene>
    <name evidence="3" type="ORF">DSM112329_02017</name>
</gene>
<dbReference type="EMBL" id="CP114014">
    <property type="protein sequence ID" value="XAY05173.1"/>
    <property type="molecule type" value="Genomic_DNA"/>
</dbReference>
<dbReference type="KEGG" id="parq:DSM112329_02017"/>
<feature type="domain" description="Response regulatory" evidence="2">
    <location>
        <begin position="27"/>
        <end position="144"/>
    </location>
</feature>
<dbReference type="InterPro" id="IPR001789">
    <property type="entry name" value="Sig_transdc_resp-reg_receiver"/>
</dbReference>
<keyword evidence="1" id="KW-0597">Phosphoprotein</keyword>
<reference evidence="3" key="1">
    <citation type="submission" date="2022-12" db="EMBL/GenBank/DDBJ databases">
        <title>Paraconexibacter alkalitolerans sp. nov. and Baekduia alba sp. nov., isolated from soil and emended description of the genera Paraconexibacter (Chun et al., 2020) and Baekduia (An et al., 2020).</title>
        <authorList>
            <person name="Vieira S."/>
            <person name="Huber K.J."/>
            <person name="Geppert A."/>
            <person name="Wolf J."/>
            <person name="Neumann-Schaal M."/>
            <person name="Muesken M."/>
            <person name="Overmann J."/>
        </authorList>
    </citation>
    <scope>NUCLEOTIDE SEQUENCE</scope>
    <source>
        <strain evidence="3">AEG42_29</strain>
    </source>
</reference>
<dbReference type="SUPFAM" id="SSF52172">
    <property type="entry name" value="CheY-like"/>
    <property type="match status" value="1"/>
</dbReference>
<protein>
    <recommendedName>
        <fullName evidence="2">Response regulatory domain-containing protein</fullName>
    </recommendedName>
</protein>
<name>A0AAU7AU11_9ACTN</name>
<dbReference type="Gene3D" id="3.40.50.2300">
    <property type="match status" value="1"/>
</dbReference>
<evidence type="ECO:0000259" key="2">
    <source>
        <dbReference type="PROSITE" id="PS50110"/>
    </source>
</evidence>
<organism evidence="3">
    <name type="scientific">Paraconexibacter sp. AEG42_29</name>
    <dbReference type="NCBI Taxonomy" id="2997339"/>
    <lineage>
        <taxon>Bacteria</taxon>
        <taxon>Bacillati</taxon>
        <taxon>Actinomycetota</taxon>
        <taxon>Thermoleophilia</taxon>
        <taxon>Solirubrobacterales</taxon>
        <taxon>Paraconexibacteraceae</taxon>
        <taxon>Paraconexibacter</taxon>
    </lineage>
</organism>